<name>A0A1T4PF68_9BACT</name>
<dbReference type="STRING" id="28122.SAMN02745108_01909"/>
<dbReference type="RefSeq" id="WP_078776755.1">
    <property type="nucleotide sequence ID" value="NZ_FUWU01000034.1"/>
</dbReference>
<evidence type="ECO:0000313" key="2">
    <source>
        <dbReference type="Proteomes" id="UP000190449"/>
    </source>
</evidence>
<reference evidence="1 2" key="1">
    <citation type="submission" date="2017-02" db="EMBL/GenBank/DDBJ databases">
        <authorList>
            <person name="Peterson S.W."/>
        </authorList>
    </citation>
    <scope>NUCLEOTIDE SEQUENCE [LARGE SCALE GENOMIC DNA]</scope>
    <source>
        <strain evidence="1 2">ATCC 43854</strain>
    </source>
</reference>
<accession>A0A1T4PF68</accession>
<dbReference type="Proteomes" id="UP000190449">
    <property type="component" value="Unassembled WGS sequence"/>
</dbReference>
<dbReference type="AlphaFoldDB" id="A0A1T4PF68"/>
<proteinExistence type="predicted"/>
<dbReference type="EMBL" id="FUWU01000034">
    <property type="protein sequence ID" value="SJZ90119.1"/>
    <property type="molecule type" value="Genomic_DNA"/>
</dbReference>
<gene>
    <name evidence="1" type="ORF">SAMN02745108_01909</name>
</gene>
<protein>
    <submittedName>
        <fullName evidence="1">Uncharacterized protein</fullName>
    </submittedName>
</protein>
<evidence type="ECO:0000313" key="1">
    <source>
        <dbReference type="EMBL" id="SJZ90119.1"/>
    </source>
</evidence>
<organism evidence="1 2">
    <name type="scientific">Fibrobacter intestinalis</name>
    <dbReference type="NCBI Taxonomy" id="28122"/>
    <lineage>
        <taxon>Bacteria</taxon>
        <taxon>Pseudomonadati</taxon>
        <taxon>Fibrobacterota</taxon>
        <taxon>Fibrobacteria</taxon>
        <taxon>Fibrobacterales</taxon>
        <taxon>Fibrobacteraceae</taxon>
        <taxon>Fibrobacter</taxon>
    </lineage>
</organism>
<sequence length="235" mass="27527">MKIDIQKDIQFIIVKGEIRRMTDNPWISPFLQYIGKNPKVCQETLCRDLFGDNGKARIAAIKNILFFFLNNGLLTRKNDEYTLTSEGKNASEIGKIWQGYKGCFLATVLPIEDTYLLLHLQDVPDNWYDNGKQEMEYFDAENMTEFCATSFISNSPELKIDKLEQEYRPTFISNTTFDATLSNDRLKILISLKNIKGNEESFEIRFRLTSYLAQNLREKYDDDYDEDDDNEYTYN</sequence>